<dbReference type="NCBIfam" id="TIGR02595">
    <property type="entry name" value="PEP_CTERM"/>
    <property type="match status" value="1"/>
</dbReference>
<feature type="chain" id="PRO_5046424431" evidence="1">
    <location>
        <begin position="25"/>
        <end position="249"/>
    </location>
</feature>
<feature type="signal peptide" evidence="1">
    <location>
        <begin position="1"/>
        <end position="24"/>
    </location>
</feature>
<comment type="caution">
    <text evidence="3">The sequence shown here is derived from an EMBL/GenBank/DDBJ whole genome shotgun (WGS) entry which is preliminary data.</text>
</comment>
<reference evidence="3 4" key="1">
    <citation type="submission" date="2021-02" db="EMBL/GenBank/DDBJ databases">
        <authorList>
            <person name="Park J.-S."/>
        </authorList>
    </citation>
    <scope>NUCLEOTIDE SEQUENCE [LARGE SCALE GENOMIC DNA]</scope>
    <source>
        <strain evidence="3 4">188UL20-2</strain>
    </source>
</reference>
<protein>
    <submittedName>
        <fullName evidence="3">PEP-CTERM sorting domain-containing protein</fullName>
    </submittedName>
</protein>
<evidence type="ECO:0000259" key="2">
    <source>
        <dbReference type="Pfam" id="PF07589"/>
    </source>
</evidence>
<organism evidence="3 4">
    <name type="scientific">Vibrio ulleungensis</name>
    <dbReference type="NCBI Taxonomy" id="2807619"/>
    <lineage>
        <taxon>Bacteria</taxon>
        <taxon>Pseudomonadati</taxon>
        <taxon>Pseudomonadota</taxon>
        <taxon>Gammaproteobacteria</taxon>
        <taxon>Vibrionales</taxon>
        <taxon>Vibrionaceae</taxon>
        <taxon>Vibrio</taxon>
    </lineage>
</organism>
<name>A0ABS2HNZ2_9VIBR</name>
<dbReference type="EMBL" id="JAFEUM010000011">
    <property type="protein sequence ID" value="MBM7038421.1"/>
    <property type="molecule type" value="Genomic_DNA"/>
</dbReference>
<keyword evidence="4" id="KW-1185">Reference proteome</keyword>
<feature type="domain" description="Ice-binding protein C-terminal" evidence="2">
    <location>
        <begin position="223"/>
        <end position="247"/>
    </location>
</feature>
<evidence type="ECO:0000256" key="1">
    <source>
        <dbReference type="SAM" id="SignalP"/>
    </source>
</evidence>
<proteinExistence type="predicted"/>
<sequence length="249" mass="27338">MTQSRLSKTLLGLTLACAGFSANAYLIDFTTSDWSLANNEQSYTKEFTEGDITFYVQLEAFNSSYNDLYLSTFEGYDGGTNTDYCRSGGPLRCNIDGVGVKRLNSTRDDEVSNNELLKVSFLDANKELASVNVDSIFLLDLFPATECGVQDDSAYFSLVFDGNETSSDCIYTDERTRGGFYTIDENWGLSGVADSLLFWGDDFALAGINISEDVVTTFGMPIPVSEPETMAMFGLGLMGLGLASRRRKK</sequence>
<accession>A0ABS2HNZ2</accession>
<dbReference type="InterPro" id="IPR013424">
    <property type="entry name" value="Ice-binding_C"/>
</dbReference>
<keyword evidence="1" id="KW-0732">Signal</keyword>
<gene>
    <name evidence="3" type="ORF">JQC93_18735</name>
</gene>
<dbReference type="Pfam" id="PF07589">
    <property type="entry name" value="PEP-CTERM"/>
    <property type="match status" value="1"/>
</dbReference>
<dbReference type="RefSeq" id="WP_205159872.1">
    <property type="nucleotide sequence ID" value="NZ_JAFEUM010000011.1"/>
</dbReference>
<dbReference type="Proteomes" id="UP000809621">
    <property type="component" value="Unassembled WGS sequence"/>
</dbReference>
<evidence type="ECO:0000313" key="4">
    <source>
        <dbReference type="Proteomes" id="UP000809621"/>
    </source>
</evidence>
<evidence type="ECO:0000313" key="3">
    <source>
        <dbReference type="EMBL" id="MBM7038421.1"/>
    </source>
</evidence>